<dbReference type="GO" id="GO:0016705">
    <property type="term" value="F:oxidoreductase activity, acting on paired donors, with incorporation or reduction of molecular oxygen"/>
    <property type="evidence" value="ECO:0007669"/>
    <property type="project" value="InterPro"/>
</dbReference>
<keyword evidence="9 12" id="KW-0503">Monooxygenase</keyword>
<dbReference type="PANTHER" id="PTHR24282:SF15">
    <property type="entry name" value="CYTOCHROME P450, FAMILY 715, SUBFAMILY A, POLYPEPTIDE 1"/>
    <property type="match status" value="1"/>
</dbReference>
<keyword evidence="10" id="KW-0472">Membrane</keyword>
<dbReference type="EMBL" id="BSYO01000034">
    <property type="protein sequence ID" value="GMH28123.1"/>
    <property type="molecule type" value="Genomic_DNA"/>
</dbReference>
<dbReference type="Proteomes" id="UP001279734">
    <property type="component" value="Unassembled WGS sequence"/>
</dbReference>
<dbReference type="Pfam" id="PF00067">
    <property type="entry name" value="p450"/>
    <property type="match status" value="1"/>
</dbReference>
<dbReference type="SUPFAM" id="SSF48264">
    <property type="entry name" value="Cytochrome P450"/>
    <property type="match status" value="1"/>
</dbReference>
<evidence type="ECO:0008006" key="15">
    <source>
        <dbReference type="Google" id="ProtNLM"/>
    </source>
</evidence>
<dbReference type="InterPro" id="IPR017972">
    <property type="entry name" value="Cyt_P450_CS"/>
</dbReference>
<evidence type="ECO:0000256" key="10">
    <source>
        <dbReference type="ARBA" id="ARBA00023136"/>
    </source>
</evidence>
<dbReference type="PANTHER" id="PTHR24282">
    <property type="entry name" value="CYTOCHROME P450 FAMILY MEMBER"/>
    <property type="match status" value="1"/>
</dbReference>
<dbReference type="PRINTS" id="PR00463">
    <property type="entry name" value="EP450I"/>
</dbReference>
<evidence type="ECO:0000313" key="14">
    <source>
        <dbReference type="Proteomes" id="UP001279734"/>
    </source>
</evidence>
<comment type="subcellular location">
    <subcellularLocation>
        <location evidence="1">Membrane</location>
    </subcellularLocation>
</comment>
<dbReference type="Gene3D" id="1.10.630.10">
    <property type="entry name" value="Cytochrome P450"/>
    <property type="match status" value="1"/>
</dbReference>
<sequence length="512" mass="57700">MGFVGAAMTACVLFIAWKLLYACLLAPIKAHRKLRSSGFRGPKPSFPLGNLKAMKTRREIASSAGMSPLSHDIHASSLPYFADWQRSHGKVFVYWMGTEPFLYVSEPEFIKQMSGVVLAKNWGKPAAFRTDLIPMFGCFGLNMIEGKDWIRHRHIITPAFSPHNLKAMKSLMVESTTAMVDRWTAILDGSATLELDMEKEITALAGEIIAKTSFGMNNGDTGKTLLEKLRAMQISLFKHTRYVGVPFGQFLTLKQTLEAKRLGEEIDSLFLSIITARRKVIGIESQCDLLGLLLEGGNTDGKFVKELTTRELIDECKTFFFGGHETVALAMTWTLLLLAMHPSWQDELREEVGEVVGDGALDFAMLARLKKMGWVMNEVLRLYPSSPNAQRQARGDIQMGDKVIPSGTNIWIDIVGMHHDRDFWETNVNEFKPERFSEDLYGKCKHKMGYLPFGFGGRMCIGRNYAVMEYKIVLASIISRFSFSLSPSYIHSPTYFFTFRPRFGVPLIIKPL</sequence>
<organism evidence="13 14">
    <name type="scientific">Nepenthes gracilis</name>
    <name type="common">Slender pitcher plant</name>
    <dbReference type="NCBI Taxonomy" id="150966"/>
    <lineage>
        <taxon>Eukaryota</taxon>
        <taxon>Viridiplantae</taxon>
        <taxon>Streptophyta</taxon>
        <taxon>Embryophyta</taxon>
        <taxon>Tracheophyta</taxon>
        <taxon>Spermatophyta</taxon>
        <taxon>Magnoliopsida</taxon>
        <taxon>eudicotyledons</taxon>
        <taxon>Gunneridae</taxon>
        <taxon>Pentapetalae</taxon>
        <taxon>Caryophyllales</taxon>
        <taxon>Nepenthaceae</taxon>
        <taxon>Nepenthes</taxon>
    </lineage>
</organism>
<evidence type="ECO:0000256" key="8">
    <source>
        <dbReference type="ARBA" id="ARBA00023004"/>
    </source>
</evidence>
<dbReference type="InterPro" id="IPR002401">
    <property type="entry name" value="Cyt_P450_E_grp-I"/>
</dbReference>
<reference evidence="13" key="1">
    <citation type="submission" date="2023-05" db="EMBL/GenBank/DDBJ databases">
        <title>Nepenthes gracilis genome sequencing.</title>
        <authorList>
            <person name="Fukushima K."/>
        </authorList>
    </citation>
    <scope>NUCLEOTIDE SEQUENCE</scope>
    <source>
        <strain evidence="13">SING2019-196</strain>
    </source>
</reference>
<feature type="binding site" description="axial binding residue" evidence="11">
    <location>
        <position position="460"/>
    </location>
    <ligand>
        <name>heme</name>
        <dbReference type="ChEBI" id="CHEBI:30413"/>
    </ligand>
    <ligandPart>
        <name>Fe</name>
        <dbReference type="ChEBI" id="CHEBI:18248"/>
    </ligandPart>
</feature>
<dbReference type="InterPro" id="IPR036396">
    <property type="entry name" value="Cyt_P450_sf"/>
</dbReference>
<dbReference type="InterPro" id="IPR001128">
    <property type="entry name" value="Cyt_P450"/>
</dbReference>
<evidence type="ECO:0000256" key="1">
    <source>
        <dbReference type="ARBA" id="ARBA00004370"/>
    </source>
</evidence>
<dbReference type="GO" id="GO:0005506">
    <property type="term" value="F:iron ion binding"/>
    <property type="evidence" value="ECO:0007669"/>
    <property type="project" value="InterPro"/>
</dbReference>
<evidence type="ECO:0000256" key="3">
    <source>
        <dbReference type="ARBA" id="ARBA00022617"/>
    </source>
</evidence>
<evidence type="ECO:0000256" key="12">
    <source>
        <dbReference type="RuleBase" id="RU000461"/>
    </source>
</evidence>
<dbReference type="InterPro" id="IPR050665">
    <property type="entry name" value="Cytochrome_P450_Monooxygen"/>
</dbReference>
<protein>
    <recommendedName>
        <fullName evidence="15">Cytochrome P450</fullName>
    </recommendedName>
</protein>
<gene>
    <name evidence="13" type="ORF">Nepgr_029966</name>
</gene>
<comment type="cofactor">
    <cofactor evidence="11">
        <name>heme</name>
        <dbReference type="ChEBI" id="CHEBI:30413"/>
    </cofactor>
</comment>
<proteinExistence type="inferred from homology"/>
<evidence type="ECO:0000256" key="11">
    <source>
        <dbReference type="PIRSR" id="PIRSR602401-1"/>
    </source>
</evidence>
<comment type="caution">
    <text evidence="13">The sequence shown here is derived from an EMBL/GenBank/DDBJ whole genome shotgun (WGS) entry which is preliminary data.</text>
</comment>
<keyword evidence="8 11" id="KW-0408">Iron</keyword>
<dbReference type="GO" id="GO:0016020">
    <property type="term" value="C:membrane"/>
    <property type="evidence" value="ECO:0007669"/>
    <property type="project" value="UniProtKB-SubCell"/>
</dbReference>
<evidence type="ECO:0000313" key="13">
    <source>
        <dbReference type="EMBL" id="GMH28123.1"/>
    </source>
</evidence>
<name>A0AAD3Y3R1_NEPGR</name>
<evidence type="ECO:0000256" key="7">
    <source>
        <dbReference type="ARBA" id="ARBA00023002"/>
    </source>
</evidence>
<keyword evidence="4" id="KW-0812">Transmembrane</keyword>
<keyword evidence="7 12" id="KW-0560">Oxidoreductase</keyword>
<evidence type="ECO:0000256" key="6">
    <source>
        <dbReference type="ARBA" id="ARBA00022989"/>
    </source>
</evidence>
<keyword evidence="5 11" id="KW-0479">Metal-binding</keyword>
<evidence type="ECO:0000256" key="2">
    <source>
        <dbReference type="ARBA" id="ARBA00010617"/>
    </source>
</evidence>
<accession>A0AAD3Y3R1</accession>
<dbReference type="PRINTS" id="PR00385">
    <property type="entry name" value="P450"/>
</dbReference>
<evidence type="ECO:0000256" key="5">
    <source>
        <dbReference type="ARBA" id="ARBA00022723"/>
    </source>
</evidence>
<keyword evidence="14" id="KW-1185">Reference proteome</keyword>
<evidence type="ECO:0000256" key="4">
    <source>
        <dbReference type="ARBA" id="ARBA00022692"/>
    </source>
</evidence>
<dbReference type="GO" id="GO:0020037">
    <property type="term" value="F:heme binding"/>
    <property type="evidence" value="ECO:0007669"/>
    <property type="project" value="InterPro"/>
</dbReference>
<dbReference type="AlphaFoldDB" id="A0AAD3Y3R1"/>
<dbReference type="PROSITE" id="PS00086">
    <property type="entry name" value="CYTOCHROME_P450"/>
    <property type="match status" value="1"/>
</dbReference>
<keyword evidence="6" id="KW-1133">Transmembrane helix</keyword>
<keyword evidence="3 11" id="KW-0349">Heme</keyword>
<comment type="similarity">
    <text evidence="2 12">Belongs to the cytochrome P450 family.</text>
</comment>
<evidence type="ECO:0000256" key="9">
    <source>
        <dbReference type="ARBA" id="ARBA00023033"/>
    </source>
</evidence>
<dbReference type="GO" id="GO:0004497">
    <property type="term" value="F:monooxygenase activity"/>
    <property type="evidence" value="ECO:0007669"/>
    <property type="project" value="UniProtKB-KW"/>
</dbReference>